<accession>A0A502F4M1</accession>
<sequence length="72" mass="8711">MECKYEDFIIHFIGLIGIIFFWMVMYKLCEKLKYFSEDDLFFNSKTLSFYCLCVPITIVYIIALILEFIELQ</sequence>
<keyword evidence="1" id="KW-1133">Transmembrane helix</keyword>
<organism evidence="2 3">
    <name type="scientific">Flavobacterium pectinovorum</name>
    <dbReference type="NCBI Taxonomy" id="29533"/>
    <lineage>
        <taxon>Bacteria</taxon>
        <taxon>Pseudomonadati</taxon>
        <taxon>Bacteroidota</taxon>
        <taxon>Flavobacteriia</taxon>
        <taxon>Flavobacteriales</taxon>
        <taxon>Flavobacteriaceae</taxon>
        <taxon>Flavobacterium</taxon>
    </lineage>
</organism>
<reference evidence="2 3" key="1">
    <citation type="journal article" date="2019" name="Environ. Microbiol.">
        <title>Species interactions and distinct microbial communities in high Arctic permafrost affected cryosols are associated with the CH4 and CO2 gas fluxes.</title>
        <authorList>
            <person name="Altshuler I."/>
            <person name="Hamel J."/>
            <person name="Turney S."/>
            <person name="Magnuson E."/>
            <person name="Levesque R."/>
            <person name="Greer C."/>
            <person name="Whyte L.G."/>
        </authorList>
    </citation>
    <scope>NUCLEOTIDE SEQUENCE [LARGE SCALE GENOMIC DNA]</scope>
    <source>
        <strain evidence="2 3">42</strain>
    </source>
</reference>
<evidence type="ECO:0000256" key="1">
    <source>
        <dbReference type="SAM" id="Phobius"/>
    </source>
</evidence>
<protein>
    <submittedName>
        <fullName evidence="2">Uncharacterized protein</fullName>
    </submittedName>
</protein>
<keyword evidence="3" id="KW-1185">Reference proteome</keyword>
<keyword evidence="1" id="KW-0812">Transmembrane</keyword>
<feature type="transmembrane region" description="Helical" evidence="1">
    <location>
        <begin position="47"/>
        <end position="69"/>
    </location>
</feature>
<evidence type="ECO:0000313" key="3">
    <source>
        <dbReference type="Proteomes" id="UP000319700"/>
    </source>
</evidence>
<gene>
    <name evidence="2" type="ORF">EAH81_04460</name>
</gene>
<comment type="caution">
    <text evidence="2">The sequence shown here is derived from an EMBL/GenBank/DDBJ whole genome shotgun (WGS) entry which is preliminary data.</text>
</comment>
<keyword evidence="1" id="KW-0472">Membrane</keyword>
<feature type="transmembrane region" description="Helical" evidence="1">
    <location>
        <begin position="7"/>
        <end position="27"/>
    </location>
</feature>
<name>A0A502F4M1_9FLAO</name>
<evidence type="ECO:0000313" key="2">
    <source>
        <dbReference type="EMBL" id="TPG43810.1"/>
    </source>
</evidence>
<dbReference type="AlphaFoldDB" id="A0A502F4M1"/>
<proteinExistence type="predicted"/>
<dbReference type="Proteomes" id="UP000319700">
    <property type="component" value="Unassembled WGS sequence"/>
</dbReference>
<dbReference type="EMBL" id="RCZH01000003">
    <property type="protein sequence ID" value="TPG43810.1"/>
    <property type="molecule type" value="Genomic_DNA"/>
</dbReference>